<organism evidence="1 2">
    <name type="scientific">Candidatus Hakubella thermalkaliphila</name>
    <dbReference type="NCBI Taxonomy" id="2754717"/>
    <lineage>
        <taxon>Bacteria</taxon>
        <taxon>Bacillati</taxon>
        <taxon>Actinomycetota</taxon>
        <taxon>Actinomycetota incertae sedis</taxon>
        <taxon>Candidatus Hakubellales</taxon>
        <taxon>Candidatus Hakubellaceae</taxon>
        <taxon>Candidatus Hakubella</taxon>
    </lineage>
</organism>
<proteinExistence type="predicted"/>
<evidence type="ECO:0000313" key="1">
    <source>
        <dbReference type="EMBL" id="GFP24025.1"/>
    </source>
</evidence>
<dbReference type="AlphaFoldDB" id="A0A6V8NUS9"/>
<protein>
    <submittedName>
        <fullName evidence="1">Uncharacterized protein</fullName>
    </submittedName>
</protein>
<name>A0A6V8NUS9_9ACTN</name>
<reference evidence="1 2" key="1">
    <citation type="journal article" date="2020" name="Front. Microbiol.">
        <title>Single-cell genomics of novel Actinobacteria with the Wood-Ljungdahl pathway discovered in a serpentinizing system.</title>
        <authorList>
            <person name="Merino N."/>
            <person name="Kawai M."/>
            <person name="Boyd E.S."/>
            <person name="Colman D.R."/>
            <person name="McGlynn S.E."/>
            <person name="Nealson K.H."/>
            <person name="Kurokawa K."/>
            <person name="Hongoh Y."/>
        </authorList>
    </citation>
    <scope>NUCLEOTIDE SEQUENCE [LARGE SCALE GENOMIC DNA]</scope>
    <source>
        <strain evidence="1 2">S09_30</strain>
    </source>
</reference>
<feature type="non-terminal residue" evidence="1">
    <location>
        <position position="1"/>
    </location>
</feature>
<dbReference type="Proteomes" id="UP000585609">
    <property type="component" value="Unassembled WGS sequence"/>
</dbReference>
<sequence length="57" mass="6474">TIDTTAYLRESLYFKENGGLPNALSLLLSGRYRQANQHPLYLLLLSLVASRDISFYP</sequence>
<dbReference type="EMBL" id="BLRW01000300">
    <property type="protein sequence ID" value="GFP24025.1"/>
    <property type="molecule type" value="Genomic_DNA"/>
</dbReference>
<evidence type="ECO:0000313" key="2">
    <source>
        <dbReference type="Proteomes" id="UP000585609"/>
    </source>
</evidence>
<accession>A0A6V8NUS9</accession>
<comment type="caution">
    <text evidence="1">The sequence shown here is derived from an EMBL/GenBank/DDBJ whole genome shotgun (WGS) entry which is preliminary data.</text>
</comment>
<gene>
    <name evidence="1" type="ORF">HKBW3S09_01491</name>
</gene>